<comment type="similarity">
    <text evidence="3">Belongs to the major facilitator superfamily.</text>
</comment>
<evidence type="ECO:0000313" key="11">
    <source>
        <dbReference type="EMBL" id="KAK2599323.1"/>
    </source>
</evidence>
<keyword evidence="6 9" id="KW-1133">Transmembrane helix</keyword>
<feature type="transmembrane region" description="Helical" evidence="9">
    <location>
        <begin position="281"/>
        <end position="300"/>
    </location>
</feature>
<dbReference type="FunFam" id="1.20.1250.20:FF:000082">
    <property type="entry name" value="MFS multidrug transporter, putative"/>
    <property type="match status" value="1"/>
</dbReference>
<keyword evidence="5 9" id="KW-0812">Transmembrane</keyword>
<dbReference type="InterPro" id="IPR036259">
    <property type="entry name" value="MFS_trans_sf"/>
</dbReference>
<accession>A0AAD9S4P8</accession>
<dbReference type="AlphaFoldDB" id="A0AAD9S4P8"/>
<feature type="transmembrane region" description="Helical" evidence="9">
    <location>
        <begin position="312"/>
        <end position="332"/>
    </location>
</feature>
<keyword evidence="12" id="KW-1185">Reference proteome</keyword>
<comment type="subcellular location">
    <subcellularLocation>
        <location evidence="2">Cell membrane</location>
    </subcellularLocation>
    <subcellularLocation>
        <location evidence="1">Membrane</location>
        <topology evidence="1">Multi-pass membrane protein</topology>
    </subcellularLocation>
</comment>
<feature type="transmembrane region" description="Helical" evidence="9">
    <location>
        <begin position="498"/>
        <end position="519"/>
    </location>
</feature>
<dbReference type="EMBL" id="JAUJFL010000007">
    <property type="protein sequence ID" value="KAK2599323.1"/>
    <property type="molecule type" value="Genomic_DNA"/>
</dbReference>
<dbReference type="GO" id="GO:0022857">
    <property type="term" value="F:transmembrane transporter activity"/>
    <property type="evidence" value="ECO:0007669"/>
    <property type="project" value="InterPro"/>
</dbReference>
<organism evidence="11 12">
    <name type="scientific">Phomopsis amygdali</name>
    <name type="common">Fusicoccum amygdali</name>
    <dbReference type="NCBI Taxonomy" id="1214568"/>
    <lineage>
        <taxon>Eukaryota</taxon>
        <taxon>Fungi</taxon>
        <taxon>Dikarya</taxon>
        <taxon>Ascomycota</taxon>
        <taxon>Pezizomycotina</taxon>
        <taxon>Sordariomycetes</taxon>
        <taxon>Sordariomycetidae</taxon>
        <taxon>Diaporthales</taxon>
        <taxon>Diaporthaceae</taxon>
        <taxon>Diaporthe</taxon>
    </lineage>
</organism>
<keyword evidence="4" id="KW-1003">Cell membrane</keyword>
<dbReference type="Pfam" id="PF07690">
    <property type="entry name" value="MFS_1"/>
    <property type="match status" value="1"/>
</dbReference>
<dbReference type="Gene3D" id="1.20.1250.20">
    <property type="entry name" value="MFS general substrate transporter like domains"/>
    <property type="match status" value="1"/>
</dbReference>
<dbReference type="PANTHER" id="PTHR23502">
    <property type="entry name" value="MAJOR FACILITATOR SUPERFAMILY"/>
    <property type="match status" value="1"/>
</dbReference>
<feature type="transmembrane region" description="Helical" evidence="9">
    <location>
        <begin position="473"/>
        <end position="492"/>
    </location>
</feature>
<dbReference type="InterPro" id="IPR020846">
    <property type="entry name" value="MFS_dom"/>
</dbReference>
<proteinExistence type="inferred from homology"/>
<sequence length="602" mass="65947">MASERDVEKDAANNILGRLDTSTSSDKMEKISIEKASIDEEKTETGTTDTANGDEAIYESIRPATATSAGARATGRSAVRTRSSGRSTRSLSRVRSYNGYGCDADDDPDSSSGDSGNDAEKGQAGAAGREKDDFEVSFEGGNDDPWCPRSMNTGRKWAIVGITSMGSFCVTCASSIYTSTYTQMDAEFGCSRIVATLGLSMFVLGIALGPMWSPLSEFYGRRPIYLAAFAVFTIWIIPSAVARNIETVIVSRFFQGLSGSAFLSVSGGTVGDLFTPDQMHYPMIMFTASPFLGPSFGPMIGGFINSNVNWRWTHYMLIIWAFMICLALVVIVPETYHPVVLRNKARKIRGDTGDERWKAPIEKTNKSLIRTVGLSLLRPFQILIFEPMALILNLYSAILLGILYLFFGAFPLVFQGTYGFNLWQTGLTFLGMLVGMVCAALMGPLWVKIRAQLIEKNERLTGVEGKAEPEYRLPSAILGSLLVTIGLFWFGWSSLPWVHWIMPIIGSAIFGAGTLLVFSGTFSYLVDAYPLYAASSLAANALARCSFAAAFPLFGLQMYEKLGNQWATSLLAFLTVAMLPFPYLFYRFGKRIRAHSKMATTD</sequence>
<dbReference type="SUPFAM" id="SSF103473">
    <property type="entry name" value="MFS general substrate transporter"/>
    <property type="match status" value="1"/>
</dbReference>
<keyword evidence="7 9" id="KW-0472">Membrane</keyword>
<evidence type="ECO:0000256" key="9">
    <source>
        <dbReference type="SAM" id="Phobius"/>
    </source>
</evidence>
<feature type="transmembrane region" description="Helical" evidence="9">
    <location>
        <begin position="390"/>
        <end position="414"/>
    </location>
</feature>
<comment type="caution">
    <text evidence="11">The sequence shown here is derived from an EMBL/GenBank/DDBJ whole genome shotgun (WGS) entry which is preliminary data.</text>
</comment>
<evidence type="ECO:0000256" key="6">
    <source>
        <dbReference type="ARBA" id="ARBA00022989"/>
    </source>
</evidence>
<evidence type="ECO:0000256" key="3">
    <source>
        <dbReference type="ARBA" id="ARBA00008335"/>
    </source>
</evidence>
<dbReference type="PROSITE" id="PS50850">
    <property type="entry name" value="MFS"/>
    <property type="match status" value="1"/>
</dbReference>
<dbReference type="CDD" id="cd17323">
    <property type="entry name" value="MFS_Tpo1_MDR_like"/>
    <property type="match status" value="1"/>
</dbReference>
<feature type="transmembrane region" description="Helical" evidence="9">
    <location>
        <begin position="157"/>
        <end position="178"/>
    </location>
</feature>
<feature type="compositionally biased region" description="Low complexity" evidence="8">
    <location>
        <begin position="64"/>
        <end position="102"/>
    </location>
</feature>
<evidence type="ECO:0000256" key="1">
    <source>
        <dbReference type="ARBA" id="ARBA00004141"/>
    </source>
</evidence>
<feature type="compositionally biased region" description="Basic and acidic residues" evidence="8">
    <location>
        <begin position="26"/>
        <end position="44"/>
    </location>
</feature>
<evidence type="ECO:0000259" key="10">
    <source>
        <dbReference type="PROSITE" id="PS50850"/>
    </source>
</evidence>
<evidence type="ECO:0000256" key="4">
    <source>
        <dbReference type="ARBA" id="ARBA00022475"/>
    </source>
</evidence>
<gene>
    <name evidence="11" type="ORF">N8I77_011091</name>
</gene>
<dbReference type="Proteomes" id="UP001265746">
    <property type="component" value="Unassembled WGS sequence"/>
</dbReference>
<feature type="region of interest" description="Disordered" evidence="8">
    <location>
        <begin position="1"/>
        <end position="142"/>
    </location>
</feature>
<feature type="transmembrane region" description="Helical" evidence="9">
    <location>
        <begin position="426"/>
        <end position="447"/>
    </location>
</feature>
<feature type="transmembrane region" description="Helical" evidence="9">
    <location>
        <begin position="531"/>
        <end position="554"/>
    </location>
</feature>
<name>A0AAD9S4P8_PHOAM</name>
<dbReference type="GO" id="GO:0005886">
    <property type="term" value="C:plasma membrane"/>
    <property type="evidence" value="ECO:0007669"/>
    <property type="project" value="UniProtKB-SubCell"/>
</dbReference>
<feature type="transmembrane region" description="Helical" evidence="9">
    <location>
        <begin position="253"/>
        <end position="274"/>
    </location>
</feature>
<evidence type="ECO:0000256" key="2">
    <source>
        <dbReference type="ARBA" id="ARBA00004236"/>
    </source>
</evidence>
<protein>
    <recommendedName>
        <fullName evidence="10">Major facilitator superfamily (MFS) profile domain-containing protein</fullName>
    </recommendedName>
</protein>
<feature type="compositionally biased region" description="Basic and acidic residues" evidence="8">
    <location>
        <begin position="1"/>
        <end position="11"/>
    </location>
</feature>
<feature type="compositionally biased region" description="Low complexity" evidence="8">
    <location>
        <begin position="45"/>
        <end position="55"/>
    </location>
</feature>
<feature type="transmembrane region" description="Helical" evidence="9">
    <location>
        <begin position="224"/>
        <end position="241"/>
    </location>
</feature>
<feature type="domain" description="Major facilitator superfamily (MFS) profile" evidence="10">
    <location>
        <begin position="159"/>
        <end position="590"/>
    </location>
</feature>
<dbReference type="PANTHER" id="PTHR23502:SF7">
    <property type="entry name" value="DRUG_PROTON ANTIPORTER YHK8-RELATED"/>
    <property type="match status" value="1"/>
</dbReference>
<reference evidence="11" key="1">
    <citation type="submission" date="2023-06" db="EMBL/GenBank/DDBJ databases">
        <authorList>
            <person name="Noh H."/>
        </authorList>
    </citation>
    <scope>NUCLEOTIDE SEQUENCE</scope>
    <source>
        <strain evidence="11">DUCC20226</strain>
    </source>
</reference>
<evidence type="ECO:0000256" key="7">
    <source>
        <dbReference type="ARBA" id="ARBA00023136"/>
    </source>
</evidence>
<evidence type="ECO:0000256" key="5">
    <source>
        <dbReference type="ARBA" id="ARBA00022692"/>
    </source>
</evidence>
<feature type="transmembrane region" description="Helical" evidence="9">
    <location>
        <begin position="566"/>
        <end position="586"/>
    </location>
</feature>
<dbReference type="InterPro" id="IPR011701">
    <property type="entry name" value="MFS"/>
</dbReference>
<evidence type="ECO:0000313" key="12">
    <source>
        <dbReference type="Proteomes" id="UP001265746"/>
    </source>
</evidence>
<feature type="transmembrane region" description="Helical" evidence="9">
    <location>
        <begin position="193"/>
        <end position="212"/>
    </location>
</feature>
<evidence type="ECO:0000256" key="8">
    <source>
        <dbReference type="SAM" id="MobiDB-lite"/>
    </source>
</evidence>